<dbReference type="Gene3D" id="3.10.450.360">
    <property type="match status" value="1"/>
</dbReference>
<keyword evidence="3" id="KW-1185">Reference proteome</keyword>
<sequence>MKNLILGAAILAFAGVSTVKASEVSTPVAIIAQQDSSTKTPVKIEELPDAVKSTLSGDQYKDWAPTGAFKITEANKPTYYQVDAKKGEETASIKIGEDGVVIQ</sequence>
<evidence type="ECO:0000313" key="3">
    <source>
        <dbReference type="Proteomes" id="UP000028007"/>
    </source>
</evidence>
<name>A0A081PJ15_9SPHI</name>
<proteinExistence type="predicted"/>
<accession>A0A081PJ15</accession>
<keyword evidence="1" id="KW-0732">Signal</keyword>
<dbReference type="EMBL" id="JNFF01000032">
    <property type="protein sequence ID" value="KEQ30688.1"/>
    <property type="molecule type" value="Genomic_DNA"/>
</dbReference>
<dbReference type="OrthoDB" id="894202at2"/>
<dbReference type="RefSeq" id="WP_037439219.1">
    <property type="nucleotide sequence ID" value="NZ_JNFF01000032.1"/>
</dbReference>
<protein>
    <recommendedName>
        <fullName evidence="4">PepSY domain-containing protein</fullName>
    </recommendedName>
</protein>
<feature type="chain" id="PRO_5001761876" description="PepSY domain-containing protein" evidence="1">
    <location>
        <begin position="22"/>
        <end position="103"/>
    </location>
</feature>
<evidence type="ECO:0000256" key="1">
    <source>
        <dbReference type="SAM" id="SignalP"/>
    </source>
</evidence>
<comment type="caution">
    <text evidence="2">The sequence shown here is derived from an EMBL/GenBank/DDBJ whole genome shotgun (WGS) entry which is preliminary data.</text>
</comment>
<dbReference type="Proteomes" id="UP000028007">
    <property type="component" value="Unassembled WGS sequence"/>
</dbReference>
<organism evidence="2 3">
    <name type="scientific">Pedobacter antarcticus 4BY</name>
    <dbReference type="NCBI Taxonomy" id="1358423"/>
    <lineage>
        <taxon>Bacteria</taxon>
        <taxon>Pseudomonadati</taxon>
        <taxon>Bacteroidota</taxon>
        <taxon>Sphingobacteriia</taxon>
        <taxon>Sphingobacteriales</taxon>
        <taxon>Sphingobacteriaceae</taxon>
        <taxon>Pedobacter</taxon>
    </lineage>
</organism>
<feature type="signal peptide" evidence="1">
    <location>
        <begin position="1"/>
        <end position="21"/>
    </location>
</feature>
<evidence type="ECO:0000313" key="2">
    <source>
        <dbReference type="EMBL" id="KEQ30688.1"/>
    </source>
</evidence>
<dbReference type="eggNOG" id="ENOG50342H9">
    <property type="taxonomic scope" value="Bacteria"/>
</dbReference>
<reference evidence="2 3" key="1">
    <citation type="journal article" date="1992" name="Int. J. Syst. Bacteriol.">
        <title>Sphingobacterium antarcticus sp. nov. a Psychrotrophic Bacterium from the Soils of Schirmacher Oasis, Antarctica.</title>
        <authorList>
            <person name="Shivaji S."/>
            <person name="Ray M.K."/>
            <person name="Rao N.S."/>
            <person name="Saiserr L."/>
            <person name="Jagannadham M.V."/>
            <person name="Kumar G.S."/>
            <person name="Reddy G."/>
            <person name="Bhargava P.M."/>
        </authorList>
    </citation>
    <scope>NUCLEOTIDE SEQUENCE [LARGE SCALE GENOMIC DNA]</scope>
    <source>
        <strain evidence="2 3">4BY</strain>
    </source>
</reference>
<dbReference type="AlphaFoldDB" id="A0A081PJ15"/>
<gene>
    <name evidence="2" type="ORF">N180_14185</name>
</gene>
<evidence type="ECO:0008006" key="4">
    <source>
        <dbReference type="Google" id="ProtNLM"/>
    </source>
</evidence>